<organism evidence="1 2">
    <name type="scientific">Forsythia ovata</name>
    <dbReference type="NCBI Taxonomy" id="205694"/>
    <lineage>
        <taxon>Eukaryota</taxon>
        <taxon>Viridiplantae</taxon>
        <taxon>Streptophyta</taxon>
        <taxon>Embryophyta</taxon>
        <taxon>Tracheophyta</taxon>
        <taxon>Spermatophyta</taxon>
        <taxon>Magnoliopsida</taxon>
        <taxon>eudicotyledons</taxon>
        <taxon>Gunneridae</taxon>
        <taxon>Pentapetalae</taxon>
        <taxon>asterids</taxon>
        <taxon>lamiids</taxon>
        <taxon>Lamiales</taxon>
        <taxon>Oleaceae</taxon>
        <taxon>Forsythieae</taxon>
        <taxon>Forsythia</taxon>
    </lineage>
</organism>
<reference evidence="2" key="1">
    <citation type="submission" date="2024-07" db="EMBL/GenBank/DDBJ databases">
        <title>Two chromosome-level genome assemblies of Korean endemic species Abeliophyllum distichum and Forsythia ovata (Oleaceae).</title>
        <authorList>
            <person name="Jang H."/>
        </authorList>
    </citation>
    <scope>NUCLEOTIDE SEQUENCE [LARGE SCALE GENOMIC DNA]</scope>
</reference>
<dbReference type="Proteomes" id="UP001604277">
    <property type="component" value="Unassembled WGS sequence"/>
</dbReference>
<dbReference type="EMBL" id="JBFOLJ010000006">
    <property type="protein sequence ID" value="KAL2527997.1"/>
    <property type="molecule type" value="Genomic_DNA"/>
</dbReference>
<name>A0ABD1USG4_9LAMI</name>
<evidence type="ECO:0000313" key="2">
    <source>
        <dbReference type="Proteomes" id="UP001604277"/>
    </source>
</evidence>
<comment type="caution">
    <text evidence="1">The sequence shown here is derived from an EMBL/GenBank/DDBJ whole genome shotgun (WGS) entry which is preliminary data.</text>
</comment>
<protein>
    <submittedName>
        <fullName evidence="1">Uncharacterized protein</fullName>
    </submittedName>
</protein>
<accession>A0ABD1USG4</accession>
<proteinExistence type="predicted"/>
<sequence length="197" mass="22496">MVQGDISESKIFRYRRTSIFASPLLSGKVKEIFTQSLSIILDSSTPNLEAYILAKFVRVKAQPCKPAEKATTPFLWVNLDITKERIFICSHNDIFVINDPLECLISFFSINLELKEKPVHLVNRQERSNPFSKSLSDDSFSLDAHTFNTVNHDKSTISDTLSSYHFEREVNLPKRINKIDEVLITISLSCEALQRSI</sequence>
<evidence type="ECO:0000313" key="1">
    <source>
        <dbReference type="EMBL" id="KAL2527997.1"/>
    </source>
</evidence>
<dbReference type="AntiFam" id="ANF00072">
    <property type="entry name" value="Shadow ORF (opposite TypA)"/>
</dbReference>
<dbReference type="AlphaFoldDB" id="A0ABD1USG4"/>
<gene>
    <name evidence="1" type="ORF">Fot_20598</name>
</gene>
<keyword evidence="2" id="KW-1185">Reference proteome</keyword>